<dbReference type="SUPFAM" id="SSF50249">
    <property type="entry name" value="Nucleic acid-binding proteins"/>
    <property type="match status" value="1"/>
</dbReference>
<dbReference type="PANTHER" id="PTHR34075:SF5">
    <property type="entry name" value="BLR3430 PROTEIN"/>
    <property type="match status" value="1"/>
</dbReference>
<dbReference type="RefSeq" id="WP_231819274.1">
    <property type="nucleotide sequence ID" value="NZ_CP082781.1"/>
</dbReference>
<dbReference type="Proteomes" id="UP001199642">
    <property type="component" value="Chromosome"/>
</dbReference>
<evidence type="ECO:0000259" key="1">
    <source>
        <dbReference type="Pfam" id="PF01796"/>
    </source>
</evidence>
<dbReference type="PANTHER" id="PTHR34075">
    <property type="entry name" value="BLR3430 PROTEIN"/>
    <property type="match status" value="1"/>
</dbReference>
<protein>
    <submittedName>
        <fullName evidence="3">OB-fold domain-containing protein</fullName>
    </submittedName>
</protein>
<accession>A0ABY3RR14</accession>
<name>A0ABY3RR14_9MICO</name>
<reference evidence="3 4" key="1">
    <citation type="submission" date="2023-01" db="EMBL/GenBank/DDBJ databases">
        <title>Characterization of estradiol degrading bacteria Microbacterium sp. MZT7 and reveal degrading genes through genome analysis.</title>
        <authorList>
            <person name="Hao P."/>
            <person name="Gao Y."/>
        </authorList>
    </citation>
    <scope>NUCLEOTIDE SEQUENCE [LARGE SCALE GENOMIC DNA]</scope>
    <source>
        <strain evidence="3 4">MZT7</strain>
    </source>
</reference>
<dbReference type="Pfam" id="PF12172">
    <property type="entry name" value="zf-ChsH2"/>
    <property type="match status" value="1"/>
</dbReference>
<dbReference type="InterPro" id="IPR012340">
    <property type="entry name" value="NA-bd_OB-fold"/>
</dbReference>
<feature type="domain" description="ChsH2 C-terminal OB-fold" evidence="1">
    <location>
        <begin position="59"/>
        <end position="116"/>
    </location>
</feature>
<dbReference type="InterPro" id="IPR052513">
    <property type="entry name" value="Thioester_dehydratase-like"/>
</dbReference>
<organism evidence="3 4">
    <name type="scientific">Microbacterium resistens</name>
    <dbReference type="NCBI Taxonomy" id="156977"/>
    <lineage>
        <taxon>Bacteria</taxon>
        <taxon>Bacillati</taxon>
        <taxon>Actinomycetota</taxon>
        <taxon>Actinomycetes</taxon>
        <taxon>Micrococcales</taxon>
        <taxon>Microbacteriaceae</taxon>
        <taxon>Microbacterium</taxon>
    </lineage>
</organism>
<proteinExistence type="predicted"/>
<dbReference type="Gene3D" id="6.10.30.10">
    <property type="match status" value="1"/>
</dbReference>
<dbReference type="Pfam" id="PF01796">
    <property type="entry name" value="OB_ChsH2_C"/>
    <property type="match status" value="1"/>
</dbReference>
<evidence type="ECO:0000313" key="4">
    <source>
        <dbReference type="Proteomes" id="UP001199642"/>
    </source>
</evidence>
<dbReference type="InterPro" id="IPR002878">
    <property type="entry name" value="ChsH2_C"/>
</dbReference>
<keyword evidence="4" id="KW-1185">Reference proteome</keyword>
<evidence type="ECO:0000313" key="3">
    <source>
        <dbReference type="EMBL" id="UGS25403.1"/>
    </source>
</evidence>
<dbReference type="InterPro" id="IPR022002">
    <property type="entry name" value="ChsH2_Znr"/>
</dbReference>
<dbReference type="EMBL" id="CP082781">
    <property type="protein sequence ID" value="UGS25403.1"/>
    <property type="molecule type" value="Genomic_DNA"/>
</dbReference>
<evidence type="ECO:0000259" key="2">
    <source>
        <dbReference type="Pfam" id="PF12172"/>
    </source>
</evidence>
<feature type="domain" description="ChsH2 rubredoxin-like zinc ribbon" evidence="2">
    <location>
        <begin position="20"/>
        <end position="54"/>
    </location>
</feature>
<sequence length="139" mass="15363">MMGAIRRPRPVVNRDNAFHFDALRAGRLVVQQCDGCGELRHPPVPVCPQCHSLAWHGEQMSGRGCVFSYVVMHHPVVPPFEPGYVVALVELEEGPRIVMNLEGIGSDRVGIGLPVLVRPERVDDEQILPVARPRGKETS</sequence>
<gene>
    <name evidence="3" type="ORF">K8F61_12005</name>
</gene>